<evidence type="ECO:0000256" key="14">
    <source>
        <dbReference type="SAM" id="MobiDB-lite"/>
    </source>
</evidence>
<keyword evidence="9" id="KW-0863">Zinc-finger</keyword>
<evidence type="ECO:0000256" key="10">
    <source>
        <dbReference type="ARBA" id="ARBA00022833"/>
    </source>
</evidence>
<dbReference type="SUPFAM" id="SSF143791">
    <property type="entry name" value="DUSP-like"/>
    <property type="match status" value="2"/>
</dbReference>
<evidence type="ECO:0000256" key="3">
    <source>
        <dbReference type="ARBA" id="ARBA00004556"/>
    </source>
</evidence>
<keyword evidence="6" id="KW-0254">Endocytosis</keyword>
<evidence type="ECO:0000256" key="8">
    <source>
        <dbReference type="ARBA" id="ARBA00022737"/>
    </source>
</evidence>
<feature type="coiled-coil region" evidence="13">
    <location>
        <begin position="749"/>
        <end position="776"/>
    </location>
</feature>
<dbReference type="SUPFAM" id="SSF54001">
    <property type="entry name" value="Cysteine proteinases"/>
    <property type="match status" value="1"/>
</dbReference>
<dbReference type="InterPro" id="IPR038765">
    <property type="entry name" value="Papain-like_cys_pep_sf"/>
</dbReference>
<evidence type="ECO:0000256" key="4">
    <source>
        <dbReference type="ARBA" id="ARBA00008269"/>
    </source>
</evidence>
<dbReference type="Pfam" id="PF00443">
    <property type="entry name" value="UCH"/>
    <property type="match status" value="1"/>
</dbReference>
<evidence type="ECO:0000256" key="5">
    <source>
        <dbReference type="ARBA" id="ARBA00022490"/>
    </source>
</evidence>
<reference evidence="16" key="1">
    <citation type="journal article" date="2008" name="Nat. Genet.">
        <title>The Pristionchus pacificus genome provides a unique perspective on nematode lifestyle and parasitism.</title>
        <authorList>
            <person name="Dieterich C."/>
            <person name="Clifton S.W."/>
            <person name="Schuster L.N."/>
            <person name="Chinwalla A."/>
            <person name="Delehaunty K."/>
            <person name="Dinkelacker I."/>
            <person name="Fulton L."/>
            <person name="Fulton R."/>
            <person name="Godfrey J."/>
            <person name="Minx P."/>
            <person name="Mitreva M."/>
            <person name="Roeseler W."/>
            <person name="Tian H."/>
            <person name="Witte H."/>
            <person name="Yang S.P."/>
            <person name="Wilson R.K."/>
            <person name="Sommer R.J."/>
        </authorList>
    </citation>
    <scope>NUCLEOTIDE SEQUENCE [LARGE SCALE GENOMIC DNA]</scope>
    <source>
        <strain evidence="16">PS312</strain>
    </source>
</reference>
<dbReference type="FunFam" id="3.30.40.10:FF:001710">
    <property type="entry name" value="Ubiquitinyl hydrolase 1"/>
    <property type="match status" value="1"/>
</dbReference>
<evidence type="ECO:0000256" key="13">
    <source>
        <dbReference type="SAM" id="Coils"/>
    </source>
</evidence>
<dbReference type="PROSITE" id="PS50235">
    <property type="entry name" value="USP_3"/>
    <property type="match status" value="1"/>
</dbReference>
<dbReference type="InterPro" id="IPR018200">
    <property type="entry name" value="USP_CS"/>
</dbReference>
<evidence type="ECO:0000256" key="6">
    <source>
        <dbReference type="ARBA" id="ARBA00022583"/>
    </source>
</evidence>
<keyword evidence="12" id="KW-0833">Ubl conjugation pathway</keyword>
<feature type="region of interest" description="Disordered" evidence="14">
    <location>
        <begin position="1"/>
        <end position="54"/>
    </location>
</feature>
<dbReference type="PANTHER" id="PTHR21646">
    <property type="entry name" value="UBIQUITIN CARBOXYL-TERMINAL HYDROLASE"/>
    <property type="match status" value="1"/>
</dbReference>
<dbReference type="CDD" id="cd02257">
    <property type="entry name" value="Peptidase_C19"/>
    <property type="match status" value="1"/>
</dbReference>
<dbReference type="AlphaFoldDB" id="A0A2A6B5G0"/>
<feature type="compositionally biased region" description="Basic and acidic residues" evidence="14">
    <location>
        <begin position="22"/>
        <end position="33"/>
    </location>
</feature>
<dbReference type="PROSITE" id="PS51283">
    <property type="entry name" value="DUSP"/>
    <property type="match status" value="2"/>
</dbReference>
<dbReference type="InterPro" id="IPR001394">
    <property type="entry name" value="Peptidase_C19_UCH"/>
</dbReference>
<evidence type="ECO:0000256" key="12">
    <source>
        <dbReference type="RuleBase" id="RU366025"/>
    </source>
</evidence>
<dbReference type="GO" id="GO:0006508">
    <property type="term" value="P:proteolysis"/>
    <property type="evidence" value="ECO:0007669"/>
    <property type="project" value="UniProtKB-KW"/>
</dbReference>
<dbReference type="InterPro" id="IPR035927">
    <property type="entry name" value="DUSP-like_sf"/>
</dbReference>
<dbReference type="Pfam" id="PF02148">
    <property type="entry name" value="zf-UBP"/>
    <property type="match status" value="1"/>
</dbReference>
<proteinExistence type="inferred from homology"/>
<comment type="similarity">
    <text evidence="4">Belongs to the peptidase C19 family. USP20/USP33 subfamily.</text>
</comment>
<evidence type="ECO:0000256" key="1">
    <source>
        <dbReference type="ARBA" id="ARBA00000707"/>
    </source>
</evidence>
<evidence type="ECO:0000256" key="11">
    <source>
        <dbReference type="ARBA" id="ARBA00023212"/>
    </source>
</evidence>
<keyword evidence="12" id="KW-0378">Hydrolase</keyword>
<dbReference type="GO" id="GO:0005829">
    <property type="term" value="C:cytosol"/>
    <property type="evidence" value="ECO:0000318"/>
    <property type="project" value="GO_Central"/>
</dbReference>
<dbReference type="PROSITE" id="PS00972">
    <property type="entry name" value="USP_1"/>
    <property type="match status" value="1"/>
</dbReference>
<dbReference type="InterPro" id="IPR013087">
    <property type="entry name" value="Znf_C2H2_type"/>
</dbReference>
<dbReference type="GO" id="GO:0005813">
    <property type="term" value="C:centrosome"/>
    <property type="evidence" value="ECO:0007669"/>
    <property type="project" value="UniProtKB-SubCell"/>
</dbReference>
<keyword evidence="10" id="KW-0862">Zinc</keyword>
<feature type="region of interest" description="Disordered" evidence="14">
    <location>
        <begin position="891"/>
        <end position="912"/>
    </location>
</feature>
<dbReference type="EC" id="3.4.19.12" evidence="12"/>
<accession>A0A2A6B5G0</accession>
<gene>
    <name evidence="15" type="primary">WBGene00276619</name>
</gene>
<dbReference type="OrthoDB" id="21192at2759"/>
<keyword evidence="8" id="KW-0677">Repeat</keyword>
<dbReference type="PROSITE" id="PS00028">
    <property type="entry name" value="ZINC_FINGER_C2H2_1"/>
    <property type="match status" value="1"/>
</dbReference>
<feature type="region of interest" description="Disordered" evidence="14">
    <location>
        <begin position="347"/>
        <end position="399"/>
    </location>
</feature>
<organism evidence="15 16">
    <name type="scientific">Pristionchus pacificus</name>
    <name type="common">Parasitic nematode worm</name>
    <dbReference type="NCBI Taxonomy" id="54126"/>
    <lineage>
        <taxon>Eukaryota</taxon>
        <taxon>Metazoa</taxon>
        <taxon>Ecdysozoa</taxon>
        <taxon>Nematoda</taxon>
        <taxon>Chromadorea</taxon>
        <taxon>Rhabditida</taxon>
        <taxon>Rhabditina</taxon>
        <taxon>Diplogasteromorpha</taxon>
        <taxon>Diplogasteroidea</taxon>
        <taxon>Neodiplogasteridae</taxon>
        <taxon>Pristionchus</taxon>
    </lineage>
</organism>
<dbReference type="InterPro" id="IPR006615">
    <property type="entry name" value="Pept_C19_DUSP"/>
</dbReference>
<dbReference type="GO" id="GO:0004843">
    <property type="term" value="F:cysteine-type deubiquitinase activity"/>
    <property type="evidence" value="ECO:0000318"/>
    <property type="project" value="GO_Central"/>
</dbReference>
<feature type="compositionally biased region" description="Basic and acidic residues" evidence="14">
    <location>
        <begin position="901"/>
        <end position="912"/>
    </location>
</feature>
<dbReference type="GO" id="GO:0005634">
    <property type="term" value="C:nucleus"/>
    <property type="evidence" value="ECO:0000318"/>
    <property type="project" value="GO_Central"/>
</dbReference>
<keyword evidence="11" id="KW-0206">Cytoskeleton</keyword>
<keyword evidence="7" id="KW-0479">Metal-binding</keyword>
<dbReference type="InterPro" id="IPR001607">
    <property type="entry name" value="Znf_UBP"/>
</dbReference>
<dbReference type="Pfam" id="PF06337">
    <property type="entry name" value="DUSP"/>
    <property type="match status" value="2"/>
</dbReference>
<dbReference type="GO" id="GO:0016579">
    <property type="term" value="P:protein deubiquitination"/>
    <property type="evidence" value="ECO:0007669"/>
    <property type="project" value="InterPro"/>
</dbReference>
<keyword evidence="16" id="KW-1185">Reference proteome</keyword>
<keyword evidence="12" id="KW-0788">Thiol protease</keyword>
<dbReference type="SUPFAM" id="SSF57850">
    <property type="entry name" value="RING/U-box"/>
    <property type="match status" value="1"/>
</dbReference>
<dbReference type="InterPro" id="IPR028889">
    <property type="entry name" value="USP"/>
</dbReference>
<evidence type="ECO:0000313" key="15">
    <source>
        <dbReference type="EnsemblMetazoa" id="PPA38250.1"/>
    </source>
</evidence>
<dbReference type="SMART" id="SM00695">
    <property type="entry name" value="DUSP"/>
    <property type="match status" value="2"/>
</dbReference>
<reference evidence="15" key="2">
    <citation type="submission" date="2022-06" db="UniProtKB">
        <authorList>
            <consortium name="EnsemblMetazoa"/>
        </authorList>
    </citation>
    <scope>IDENTIFICATION</scope>
    <source>
        <strain evidence="15">PS312</strain>
    </source>
</reference>
<evidence type="ECO:0000256" key="2">
    <source>
        <dbReference type="ARBA" id="ARBA00004300"/>
    </source>
</evidence>
<keyword evidence="13" id="KW-0175">Coiled coil</keyword>
<dbReference type="EnsemblMetazoa" id="PPA38250.1">
    <property type="protein sequence ID" value="PPA38250.1"/>
    <property type="gene ID" value="WBGene00276619"/>
</dbReference>
<evidence type="ECO:0000256" key="7">
    <source>
        <dbReference type="ARBA" id="ARBA00022723"/>
    </source>
</evidence>
<dbReference type="InterPro" id="IPR013083">
    <property type="entry name" value="Znf_RING/FYVE/PHD"/>
</dbReference>
<comment type="subcellular location">
    <subcellularLocation>
        <location evidence="2">Cytoplasm</location>
        <location evidence="2">Cytoskeleton</location>
        <location evidence="2">Microtubule organizing center</location>
        <location evidence="2">Centrosome</location>
    </subcellularLocation>
    <subcellularLocation>
        <location evidence="3">Cytoplasm</location>
        <location evidence="3">Perinuclear region</location>
    </subcellularLocation>
</comment>
<keyword evidence="12" id="KW-0645">Protease</keyword>
<dbReference type="Gene3D" id="3.30.2230.10">
    <property type="entry name" value="DUSP-like"/>
    <property type="match status" value="1"/>
</dbReference>
<name>A0A2A6B5G0_PRIPA</name>
<keyword evidence="5" id="KW-0963">Cytoplasm</keyword>
<dbReference type="PROSITE" id="PS00973">
    <property type="entry name" value="USP_2"/>
    <property type="match status" value="1"/>
</dbReference>
<dbReference type="GO" id="GO:0006897">
    <property type="term" value="P:endocytosis"/>
    <property type="evidence" value="ECO:0007669"/>
    <property type="project" value="UniProtKB-KW"/>
</dbReference>
<dbReference type="Proteomes" id="UP000005239">
    <property type="component" value="Unassembled WGS sequence"/>
</dbReference>
<dbReference type="Gene3D" id="3.30.40.10">
    <property type="entry name" value="Zinc/RING finger domain, C3HC4 (zinc finger)"/>
    <property type="match status" value="1"/>
</dbReference>
<dbReference type="InterPro" id="IPR050185">
    <property type="entry name" value="Ub_carboxyl-term_hydrolase"/>
</dbReference>
<dbReference type="GO" id="GO:0048471">
    <property type="term" value="C:perinuclear region of cytoplasm"/>
    <property type="evidence" value="ECO:0007669"/>
    <property type="project" value="UniProtKB-SubCell"/>
</dbReference>
<comment type="catalytic activity">
    <reaction evidence="1 12">
        <text>Thiol-dependent hydrolysis of ester, thioester, amide, peptide and isopeptide bonds formed by the C-terminal Gly of ubiquitin (a 76-residue protein attached to proteins as an intracellular targeting signal).</text>
        <dbReference type="EC" id="3.4.19.12"/>
    </reaction>
</comment>
<dbReference type="PANTHER" id="PTHR21646:SF86">
    <property type="entry name" value="UBIQUITIN CARBOXYL-TERMINAL HYDROLASE"/>
    <property type="match status" value="1"/>
</dbReference>
<dbReference type="Gene3D" id="3.90.70.10">
    <property type="entry name" value="Cysteine proteinases"/>
    <property type="match status" value="1"/>
</dbReference>
<sequence length="912" mass="102479">MARKVRGKRSRECDQNQCEALSSDKDDSMHPHDSSSGSGCVAAVEADDDTTRDPTQELCAKRGKTCDSHDTKGAMEAIRGLEKSRCSECQARARWLCLACRKTLCTKNRAADHLTTHLKDSDHRVYVHLSKGRVMCLACDVELEIKDQSRDQRLPPKVKEEETMQVDVESLIPSVSTTMAKASKPFKKMSSVDTRGNAVEPYALQSRPIMSNIEDEDDDIRPKGLSGLYNMGNTCYANASLQALVNCPPFSDYFRRKSGLSAYTGGSGQSSSPFISHAFMQLIQKMWSPQRIPAIYPDNLLYHIRNKCPQFSGYTQQDSQEFIRCLLELVHRELGRPVYAHEEAAATAWKRKRQNNNRPTNEREKETRWRRRSSGSGSGSGSTGENAGDSGWSSDGDTMLSGEEEINWKHVRMRSVVSDVFDGLMESSIRCLTCNNVSTTPETFEDLSLQIASPSHHTPTIDDEEVPGGETDTWMWSWARWLTSLSSWFVPPAVSLEDCLAAFYTPDRLIGDDMYSCGKCNKLRNGVKSYRVTKLPEVLCVHLKRFSHDQVAGGAKMNTRVTFPLAGLDMSKWATETAGESEYELCALVCHEGATMESGHYVAIARNEIDGNWYEFDDSTVTKLDAAYVLTKDAYVLFYQKKQDLRQERVRDTVRQMMSPRAIASSPLTDRHYISTEWLERLSTFAEPGPITNYDFLCPHANLLPRRSEHVTVICTPVPTPLWRFLNQTFGGGPSVSQLHYCAVCDGRAKGLIEKRKREADNLRALERSMQAMEARSPALLYSHHIPEPSCLSKTWFGDWEKFINDPAVEPPGAIDNSSLLIKSPEGKARLRPRPHCLKVPREFYLYFQSIYGGGPEVFSIDGDQPTEEKAAEVVRLADLAIAAERQRLQQLQQEEAEAAADSKEVSDLERQ</sequence>
<evidence type="ECO:0000256" key="9">
    <source>
        <dbReference type="ARBA" id="ARBA00022771"/>
    </source>
</evidence>
<protein>
    <recommendedName>
        <fullName evidence="12">Ubiquitin carboxyl-terminal hydrolase</fullName>
        <ecNumber evidence="12">3.4.19.12</ecNumber>
    </recommendedName>
</protein>
<dbReference type="GO" id="GO:0031647">
    <property type="term" value="P:regulation of protein stability"/>
    <property type="evidence" value="ECO:0000318"/>
    <property type="project" value="GO_Central"/>
</dbReference>
<dbReference type="GO" id="GO:0008270">
    <property type="term" value="F:zinc ion binding"/>
    <property type="evidence" value="ECO:0007669"/>
    <property type="project" value="UniProtKB-KW"/>
</dbReference>
<evidence type="ECO:0000313" key="16">
    <source>
        <dbReference type="Proteomes" id="UP000005239"/>
    </source>
</evidence>
<accession>A0A8R1UR07</accession>